<keyword evidence="3" id="KW-1133">Transmembrane helix</keyword>
<keyword evidence="3" id="KW-0472">Membrane</keyword>
<dbReference type="InterPro" id="IPR006076">
    <property type="entry name" value="FAD-dep_OxRdtase"/>
</dbReference>
<protein>
    <submittedName>
        <fullName evidence="5">FAD-dependent oxidoreductase</fullName>
    </submittedName>
</protein>
<feature type="region of interest" description="Disordered" evidence="2">
    <location>
        <begin position="158"/>
        <end position="355"/>
    </location>
</feature>
<gene>
    <name evidence="5" type="ORF">E6H02_01550</name>
</gene>
<name>A0A537M6K3_9BACT</name>
<dbReference type="GO" id="GO:0016491">
    <property type="term" value="F:oxidoreductase activity"/>
    <property type="evidence" value="ECO:0007669"/>
    <property type="project" value="UniProtKB-KW"/>
</dbReference>
<keyword evidence="1" id="KW-0560">Oxidoreductase</keyword>
<feature type="compositionally biased region" description="Basic residues" evidence="2">
    <location>
        <begin position="339"/>
        <end position="352"/>
    </location>
</feature>
<keyword evidence="3" id="KW-0812">Transmembrane</keyword>
<feature type="compositionally biased region" description="Basic residues" evidence="2">
    <location>
        <begin position="231"/>
        <end position="244"/>
    </location>
</feature>
<feature type="domain" description="FAD dependent oxidoreductase" evidence="4">
    <location>
        <begin position="5"/>
        <end position="175"/>
    </location>
</feature>
<evidence type="ECO:0000313" key="6">
    <source>
        <dbReference type="Proteomes" id="UP000320393"/>
    </source>
</evidence>
<feature type="domain" description="FAD dependent oxidoreductase" evidence="4">
    <location>
        <begin position="368"/>
        <end position="677"/>
    </location>
</feature>
<evidence type="ECO:0000259" key="4">
    <source>
        <dbReference type="Pfam" id="PF01266"/>
    </source>
</evidence>
<proteinExistence type="predicted"/>
<dbReference type="Proteomes" id="UP000320393">
    <property type="component" value="Unassembled WGS sequence"/>
</dbReference>
<dbReference type="Gene3D" id="3.50.50.60">
    <property type="entry name" value="FAD/NAD(P)-binding domain"/>
    <property type="match status" value="2"/>
</dbReference>
<dbReference type="GO" id="GO:0005737">
    <property type="term" value="C:cytoplasm"/>
    <property type="evidence" value="ECO:0007669"/>
    <property type="project" value="TreeGrafter"/>
</dbReference>
<evidence type="ECO:0000256" key="1">
    <source>
        <dbReference type="ARBA" id="ARBA00023002"/>
    </source>
</evidence>
<feature type="compositionally biased region" description="Basic residues" evidence="2">
    <location>
        <begin position="313"/>
        <end position="327"/>
    </location>
</feature>
<evidence type="ECO:0000256" key="3">
    <source>
        <dbReference type="SAM" id="Phobius"/>
    </source>
</evidence>
<evidence type="ECO:0000256" key="2">
    <source>
        <dbReference type="SAM" id="MobiDB-lite"/>
    </source>
</evidence>
<comment type="caution">
    <text evidence="5">The sequence shown here is derived from an EMBL/GenBank/DDBJ whole genome shotgun (WGS) entry which is preliminary data.</text>
</comment>
<organism evidence="5 6">
    <name type="scientific">Candidatus Segetimicrobium genomatis</name>
    <dbReference type="NCBI Taxonomy" id="2569760"/>
    <lineage>
        <taxon>Bacteria</taxon>
        <taxon>Bacillati</taxon>
        <taxon>Candidatus Sysuimicrobiota</taxon>
        <taxon>Candidatus Sysuimicrobiia</taxon>
        <taxon>Candidatus Sysuimicrobiales</taxon>
        <taxon>Candidatus Segetimicrobiaceae</taxon>
        <taxon>Candidatus Segetimicrobium</taxon>
    </lineage>
</organism>
<feature type="transmembrane region" description="Helical" evidence="3">
    <location>
        <begin position="6"/>
        <end position="24"/>
    </location>
</feature>
<feature type="compositionally biased region" description="Basic and acidic residues" evidence="2">
    <location>
        <begin position="162"/>
        <end position="173"/>
    </location>
</feature>
<feature type="compositionally biased region" description="Low complexity" evidence="2">
    <location>
        <begin position="328"/>
        <end position="338"/>
    </location>
</feature>
<dbReference type="EMBL" id="VBAM01000040">
    <property type="protein sequence ID" value="TMJ15881.1"/>
    <property type="molecule type" value="Genomic_DNA"/>
</dbReference>
<dbReference type="SUPFAM" id="SSF51905">
    <property type="entry name" value="FAD/NAD(P)-binding domain"/>
    <property type="match status" value="2"/>
</dbReference>
<dbReference type="Pfam" id="PF01266">
    <property type="entry name" value="DAO"/>
    <property type="match status" value="2"/>
</dbReference>
<dbReference type="PANTHER" id="PTHR13847:SF289">
    <property type="entry name" value="GLYCINE OXIDASE"/>
    <property type="match status" value="1"/>
</dbReference>
<feature type="non-terminal residue" evidence="5">
    <location>
        <position position="677"/>
    </location>
</feature>
<reference evidence="5 6" key="1">
    <citation type="journal article" date="2019" name="Nat. Microbiol.">
        <title>Mediterranean grassland soil C-N compound turnover is dependent on rainfall and depth, and is mediated by genomically divergent microorganisms.</title>
        <authorList>
            <person name="Diamond S."/>
            <person name="Andeer P.F."/>
            <person name="Li Z."/>
            <person name="Crits-Christoph A."/>
            <person name="Burstein D."/>
            <person name="Anantharaman K."/>
            <person name="Lane K.R."/>
            <person name="Thomas B.C."/>
            <person name="Pan C."/>
            <person name="Northen T.R."/>
            <person name="Banfield J.F."/>
        </authorList>
    </citation>
    <scope>NUCLEOTIDE SEQUENCE [LARGE SCALE GENOMIC DNA]</scope>
    <source>
        <strain evidence="5">NP_5</strain>
    </source>
</reference>
<evidence type="ECO:0000313" key="5">
    <source>
        <dbReference type="EMBL" id="TMJ15881.1"/>
    </source>
</evidence>
<sequence length="677" mass="71781">METPDAVIIGGGIIGCASAYYLAARGIRSVVLERRGLATEASGANAGMVGASVGIPGKTLAHTKKSLELLARDAEEFGRPVELVREGRVVLAADEAEWTEVQEFAAARQREGMETHLLGADDLRRLEPDLGPGFVGAAFVPGDGHVNPFLLTHAYAGAAQRHGADPGRTDRVAPRRRRRGRVVAGAPRPARHRPAGASRPRPDVGHRGPAPAHAAGPAHPRDRHPAGCPRPRAHRERRGGRRVQPRGDAPHARPVRPPRDRAAAGPQGGPDHPHVGGPAADDAGRPRDHRCRAGGGGGVSRHRAQPDRGDLRTRHRLAARPVGRRGRNAAAARPVPARAVHRGGSRRRRRRPRLIDRSGVPHARMIRCIVIGAGVVGASVAQRLAASGVSVTVLEAGRVGGGTSGVSFAWTNANNKPPRAYHDLNVAGMRAHAALGKEFGGTPWWHGGGSVEWAHTDAGQAGLRGRVERLRSWGYAAEWVTHEQLRELEPDIDLEAVGDGPIAYFPEEGWLDPVLYAHAMLEAAQRLGATLRCGARVAEVRVEGGRVTGVRTAAGEPFGADVVVDCAGRWADEVARLAGLRIPLAPTFGLLAFTPPVATCLRRVVRAPQCHLRPDGGGRLVLQTDDADRQVGAETEPSPRLPLAEDLVRRASQVLPGVAGARPEAVRIGVRPIPADG</sequence>
<dbReference type="PANTHER" id="PTHR13847">
    <property type="entry name" value="SARCOSINE DEHYDROGENASE-RELATED"/>
    <property type="match status" value="1"/>
</dbReference>
<dbReference type="AlphaFoldDB" id="A0A537M6K3"/>
<dbReference type="Gene3D" id="3.30.9.10">
    <property type="entry name" value="D-Amino Acid Oxidase, subunit A, domain 2"/>
    <property type="match status" value="2"/>
</dbReference>
<dbReference type="InterPro" id="IPR036188">
    <property type="entry name" value="FAD/NAD-bd_sf"/>
</dbReference>
<feature type="compositionally biased region" description="Low complexity" evidence="2">
    <location>
        <begin position="207"/>
        <end position="218"/>
    </location>
</feature>
<accession>A0A537M6K3</accession>